<dbReference type="AlphaFoldDB" id="A0A818LXH7"/>
<dbReference type="SMART" id="SM00710">
    <property type="entry name" value="PbH1"/>
    <property type="match status" value="4"/>
</dbReference>
<sequence length="497" mass="55696">MIFLISYFLFFLHLIPAEQATTFNIVSYGAKGDGVTDNTDAIRKTLLAAANYSLASTVLIPAGDFLTGSLEIPSNVTFYLARNAILRASDNESLYSPIPSMTSDTSPFDFPFLLVNNSHNVYFQGEGLINGGANSPPGHLVREYQPSSNMLMPKEWNLTGCTYFSCRPKLLLIRHSHSIEISEITIANSAFWTVTVVESENILFDKVTILGDRRWPNNDGIDLINTRHVIIRNSNISTGDDSIAIVSHGPSSMFNITVENMDLQSTSAAIKVSAFDEDASGNMYNMTFRDIRITDSNRGICVAPRWGSGIISDILFEQMNIETRYFGLSWWGTAEPIYVTGLSMSANRHWTGKLRNIQFRNIVAQGEQGFMIRGNTSLLENISFENVSLTISRWSNVTEHPLYDYRPSEEPQLIDALVDGIFAQDINGLSLENIFIEFKAPKQKYYGQCLNLNNITQKVESNIQCRDVVSLSSSSKFLFRAELMFLFVLLKLFTNMV</sequence>
<evidence type="ECO:0000256" key="5">
    <source>
        <dbReference type="SAM" id="SignalP"/>
    </source>
</evidence>
<dbReference type="EMBL" id="CAJNYT010003576">
    <property type="protein sequence ID" value="CAF3579179.1"/>
    <property type="molecule type" value="Genomic_DNA"/>
</dbReference>
<keyword evidence="5" id="KW-0732">Signal</keyword>
<comment type="similarity">
    <text evidence="1 4">Belongs to the glycosyl hydrolase 28 family.</text>
</comment>
<dbReference type="InterPro" id="IPR051801">
    <property type="entry name" value="GH28_Enzymes"/>
</dbReference>
<proteinExistence type="inferred from homology"/>
<evidence type="ECO:0000313" key="8">
    <source>
        <dbReference type="EMBL" id="CAF4760560.1"/>
    </source>
</evidence>
<dbReference type="Pfam" id="PF12708">
    <property type="entry name" value="Pect-lyase_RHGA_epim"/>
    <property type="match status" value="1"/>
</dbReference>
<feature type="domain" description="Rhamnogalacturonase A/B/Epimerase-like pectate lyase" evidence="6">
    <location>
        <begin position="23"/>
        <end position="78"/>
    </location>
</feature>
<dbReference type="InterPro" id="IPR000743">
    <property type="entry name" value="Glyco_hydro_28"/>
</dbReference>
<dbReference type="GO" id="GO:0004650">
    <property type="term" value="F:polygalacturonase activity"/>
    <property type="evidence" value="ECO:0007669"/>
    <property type="project" value="InterPro"/>
</dbReference>
<name>A0A818LXH7_9BILA</name>
<reference evidence="7" key="1">
    <citation type="submission" date="2021-02" db="EMBL/GenBank/DDBJ databases">
        <authorList>
            <person name="Nowell W R."/>
        </authorList>
    </citation>
    <scope>NUCLEOTIDE SEQUENCE</scope>
</reference>
<protein>
    <recommendedName>
        <fullName evidence="6">Rhamnogalacturonase A/B/Epimerase-like pectate lyase domain-containing protein</fullName>
    </recommendedName>
</protein>
<dbReference type="InterPro" id="IPR011050">
    <property type="entry name" value="Pectin_lyase_fold/virulence"/>
</dbReference>
<evidence type="ECO:0000256" key="2">
    <source>
        <dbReference type="ARBA" id="ARBA00022801"/>
    </source>
</evidence>
<feature type="signal peptide" evidence="5">
    <location>
        <begin position="1"/>
        <end position="20"/>
    </location>
</feature>
<dbReference type="InterPro" id="IPR006626">
    <property type="entry name" value="PbH1"/>
</dbReference>
<evidence type="ECO:0000256" key="4">
    <source>
        <dbReference type="RuleBase" id="RU361169"/>
    </source>
</evidence>
<dbReference type="EMBL" id="CAJOBR010003974">
    <property type="protein sequence ID" value="CAF4760560.1"/>
    <property type="molecule type" value="Genomic_DNA"/>
</dbReference>
<dbReference type="InterPro" id="IPR012334">
    <property type="entry name" value="Pectin_lyas_fold"/>
</dbReference>
<evidence type="ECO:0000256" key="1">
    <source>
        <dbReference type="ARBA" id="ARBA00008834"/>
    </source>
</evidence>
<keyword evidence="2 4" id="KW-0378">Hydrolase</keyword>
<dbReference type="PANTHER" id="PTHR31339">
    <property type="entry name" value="PECTIN LYASE-RELATED"/>
    <property type="match status" value="1"/>
</dbReference>
<organism evidence="7 9">
    <name type="scientific">Rotaria socialis</name>
    <dbReference type="NCBI Taxonomy" id="392032"/>
    <lineage>
        <taxon>Eukaryota</taxon>
        <taxon>Metazoa</taxon>
        <taxon>Spiralia</taxon>
        <taxon>Gnathifera</taxon>
        <taxon>Rotifera</taxon>
        <taxon>Eurotatoria</taxon>
        <taxon>Bdelloidea</taxon>
        <taxon>Philodinida</taxon>
        <taxon>Philodinidae</taxon>
        <taxon>Rotaria</taxon>
    </lineage>
</organism>
<evidence type="ECO:0000313" key="9">
    <source>
        <dbReference type="Proteomes" id="UP000663872"/>
    </source>
</evidence>
<dbReference type="Proteomes" id="UP000663848">
    <property type="component" value="Unassembled WGS sequence"/>
</dbReference>
<evidence type="ECO:0000259" key="6">
    <source>
        <dbReference type="Pfam" id="PF12708"/>
    </source>
</evidence>
<dbReference type="GO" id="GO:0005975">
    <property type="term" value="P:carbohydrate metabolic process"/>
    <property type="evidence" value="ECO:0007669"/>
    <property type="project" value="InterPro"/>
</dbReference>
<comment type="caution">
    <text evidence="7">The sequence shown here is derived from an EMBL/GenBank/DDBJ whole genome shotgun (WGS) entry which is preliminary data.</text>
</comment>
<accession>A0A818LXH7</accession>
<dbReference type="Proteomes" id="UP000663872">
    <property type="component" value="Unassembled WGS sequence"/>
</dbReference>
<dbReference type="PANTHER" id="PTHR31339:SF9">
    <property type="entry name" value="PLASMIN AND FIBRONECTIN-BINDING PROTEIN A"/>
    <property type="match status" value="1"/>
</dbReference>
<gene>
    <name evidence="7" type="ORF">GRG538_LOCUS21627</name>
    <name evidence="8" type="ORF">QYT958_LOCUS21594</name>
</gene>
<dbReference type="InterPro" id="IPR024535">
    <property type="entry name" value="RHGA/B-epi-like_pectate_lyase"/>
</dbReference>
<evidence type="ECO:0000313" key="7">
    <source>
        <dbReference type="EMBL" id="CAF3579179.1"/>
    </source>
</evidence>
<evidence type="ECO:0000256" key="3">
    <source>
        <dbReference type="ARBA" id="ARBA00023295"/>
    </source>
</evidence>
<dbReference type="Gene3D" id="2.160.20.10">
    <property type="entry name" value="Single-stranded right-handed beta-helix, Pectin lyase-like"/>
    <property type="match status" value="1"/>
</dbReference>
<keyword evidence="3 4" id="KW-0326">Glycosidase</keyword>
<feature type="chain" id="PRO_5044132490" description="Rhamnogalacturonase A/B/Epimerase-like pectate lyase domain-containing protein" evidence="5">
    <location>
        <begin position="21"/>
        <end position="497"/>
    </location>
</feature>
<dbReference type="SUPFAM" id="SSF51126">
    <property type="entry name" value="Pectin lyase-like"/>
    <property type="match status" value="1"/>
</dbReference>
<dbReference type="Pfam" id="PF00295">
    <property type="entry name" value="Glyco_hydro_28"/>
    <property type="match status" value="1"/>
</dbReference>